<keyword evidence="6" id="KW-0051">Antiviral defense</keyword>
<keyword evidence="5" id="KW-0460">Magnesium</keyword>
<keyword evidence="2" id="KW-0479">Metal-binding</keyword>
<reference evidence="8" key="1">
    <citation type="submission" date="2017-04" db="EMBL/GenBank/DDBJ databases">
        <authorList>
            <person name="Varghese N."/>
            <person name="Submissions S."/>
        </authorList>
    </citation>
    <scope>NUCLEOTIDE SEQUENCE [LARGE SCALE GENOMIC DNA]</scope>
    <source>
        <strain evidence="8">DSM 9293</strain>
    </source>
</reference>
<dbReference type="EMBL" id="FWWY01000001">
    <property type="protein sequence ID" value="SMC05711.1"/>
    <property type="molecule type" value="Genomic_DNA"/>
</dbReference>
<sequence length="34" mass="3870">MSEKARKTFVEGELTEGKLKKLQRELGDIINPNP</sequence>
<name>A0A1W1WHC3_SULTA</name>
<evidence type="ECO:0000256" key="5">
    <source>
        <dbReference type="ARBA" id="ARBA00022842"/>
    </source>
</evidence>
<evidence type="ECO:0000256" key="1">
    <source>
        <dbReference type="ARBA" id="ARBA00022722"/>
    </source>
</evidence>
<keyword evidence="4" id="KW-0378">Hydrolase</keyword>
<dbReference type="CDD" id="cd09725">
    <property type="entry name" value="Cas2_I_II_III"/>
    <property type="match status" value="1"/>
</dbReference>
<evidence type="ECO:0000313" key="8">
    <source>
        <dbReference type="Proteomes" id="UP000192660"/>
    </source>
</evidence>
<evidence type="ECO:0000256" key="2">
    <source>
        <dbReference type="ARBA" id="ARBA00022723"/>
    </source>
</evidence>
<organism evidence="7 8">
    <name type="scientific">Sulfobacillus thermosulfidooxidans (strain DSM 9293 / VKM B-1269 / AT-1)</name>
    <dbReference type="NCBI Taxonomy" id="929705"/>
    <lineage>
        <taxon>Bacteria</taxon>
        <taxon>Bacillati</taxon>
        <taxon>Bacillota</taxon>
        <taxon>Clostridia</taxon>
        <taxon>Eubacteriales</taxon>
        <taxon>Clostridiales Family XVII. Incertae Sedis</taxon>
        <taxon>Sulfobacillus</taxon>
    </lineage>
</organism>
<keyword evidence="3" id="KW-0255">Endonuclease</keyword>
<dbReference type="GO" id="GO:0043571">
    <property type="term" value="P:maintenance of CRISPR repeat elements"/>
    <property type="evidence" value="ECO:0007669"/>
    <property type="project" value="InterPro"/>
</dbReference>
<keyword evidence="1" id="KW-0540">Nuclease</keyword>
<dbReference type="AlphaFoldDB" id="A0A1W1WHC3"/>
<proteinExistence type="predicted"/>
<evidence type="ECO:0000256" key="6">
    <source>
        <dbReference type="ARBA" id="ARBA00023118"/>
    </source>
</evidence>
<dbReference type="InterPro" id="IPR021127">
    <property type="entry name" value="CRISPR_associated_Cas2"/>
</dbReference>
<protein>
    <submittedName>
        <fullName evidence="7">Uncharacterized protein</fullName>
    </submittedName>
</protein>
<dbReference type="Proteomes" id="UP000192660">
    <property type="component" value="Unassembled WGS sequence"/>
</dbReference>
<evidence type="ECO:0000256" key="3">
    <source>
        <dbReference type="ARBA" id="ARBA00022759"/>
    </source>
</evidence>
<gene>
    <name evidence="7" type="ORF">SAMN00768000_2404</name>
</gene>
<evidence type="ECO:0000256" key="4">
    <source>
        <dbReference type="ARBA" id="ARBA00022801"/>
    </source>
</evidence>
<accession>A0A1W1WHC3</accession>
<evidence type="ECO:0000313" key="7">
    <source>
        <dbReference type="EMBL" id="SMC05711.1"/>
    </source>
</evidence>
<dbReference type="GO" id="GO:0004521">
    <property type="term" value="F:RNA endonuclease activity"/>
    <property type="evidence" value="ECO:0007669"/>
    <property type="project" value="InterPro"/>
</dbReference>
<keyword evidence="8" id="KW-1185">Reference proteome</keyword>